<organism evidence="1 2">
    <name type="scientific">Macrococcus lamae</name>
    <dbReference type="NCBI Taxonomy" id="198484"/>
    <lineage>
        <taxon>Bacteria</taxon>
        <taxon>Bacillati</taxon>
        <taxon>Bacillota</taxon>
        <taxon>Bacilli</taxon>
        <taxon>Bacillales</taxon>
        <taxon>Staphylococcaceae</taxon>
        <taxon>Macrococcus</taxon>
    </lineage>
</organism>
<name>A0A4R6BXJ8_9STAP</name>
<sequence length="58" mass="6776">MKQTVETVKKINQLEDHYCHRCLIKKTLRSESKTKAHAYCISKCSIGLQIKQWGNNLQ</sequence>
<keyword evidence="2" id="KW-1185">Reference proteome</keyword>
<dbReference type="AlphaFoldDB" id="A0A4R6BXJ8"/>
<keyword evidence="1" id="KW-0863">Zinc-finger</keyword>
<dbReference type="Proteomes" id="UP000294802">
    <property type="component" value="Unassembled WGS sequence"/>
</dbReference>
<accession>A0A4R6BXJ8</accession>
<reference evidence="1 2" key="1">
    <citation type="submission" date="2019-01" db="EMBL/GenBank/DDBJ databases">
        <title>Draft genome sequences of the type strains of six Macrococcus species.</title>
        <authorList>
            <person name="Mazhar S."/>
            <person name="Altermann E."/>
            <person name="Hill C."/>
            <person name="Mcauliffe O."/>
        </authorList>
    </citation>
    <scope>NUCLEOTIDE SEQUENCE [LARGE SCALE GENOMIC DNA]</scope>
    <source>
        <strain evidence="1 2">CCM4815</strain>
    </source>
</reference>
<protein>
    <submittedName>
        <fullName evidence="1">Zinc-finger domain-containing protein</fullName>
    </submittedName>
</protein>
<evidence type="ECO:0000313" key="2">
    <source>
        <dbReference type="Proteomes" id="UP000294802"/>
    </source>
</evidence>
<dbReference type="EMBL" id="SCWB01000001">
    <property type="protein sequence ID" value="TDM13249.1"/>
    <property type="molecule type" value="Genomic_DNA"/>
</dbReference>
<keyword evidence="1" id="KW-0479">Metal-binding</keyword>
<comment type="caution">
    <text evidence="1">The sequence shown here is derived from an EMBL/GenBank/DDBJ whole genome shotgun (WGS) entry which is preliminary data.</text>
</comment>
<dbReference type="RefSeq" id="WP_133442852.1">
    <property type="nucleotide sequence ID" value="NZ_SCWB01000001.1"/>
</dbReference>
<dbReference type="OrthoDB" id="2454446at2"/>
<dbReference type="Pfam" id="PF10782">
    <property type="entry name" value="zf-C2HCIx2C"/>
    <property type="match status" value="1"/>
</dbReference>
<evidence type="ECO:0000313" key="1">
    <source>
        <dbReference type="EMBL" id="TDM13249.1"/>
    </source>
</evidence>
<keyword evidence="1" id="KW-0862">Zinc</keyword>
<gene>
    <name evidence="1" type="ORF">ERX29_01215</name>
</gene>
<proteinExistence type="predicted"/>
<dbReference type="GO" id="GO:0008270">
    <property type="term" value="F:zinc ion binding"/>
    <property type="evidence" value="ECO:0007669"/>
    <property type="project" value="UniProtKB-KW"/>
</dbReference>
<dbReference type="InterPro" id="IPR019718">
    <property type="entry name" value="DUF2602"/>
</dbReference>